<dbReference type="AlphaFoldDB" id="A0A5C7XRC0"/>
<evidence type="ECO:0000313" key="1">
    <source>
        <dbReference type="EMBL" id="TXI51863.1"/>
    </source>
</evidence>
<dbReference type="EMBL" id="SSGD01000137">
    <property type="protein sequence ID" value="TXI51863.1"/>
    <property type="molecule type" value="Genomic_DNA"/>
</dbReference>
<comment type="caution">
    <text evidence="1">The sequence shown here is derived from an EMBL/GenBank/DDBJ whole genome shotgun (WGS) entry which is preliminary data.</text>
</comment>
<evidence type="ECO:0000313" key="2">
    <source>
        <dbReference type="Proteomes" id="UP000321797"/>
    </source>
</evidence>
<proteinExistence type="predicted"/>
<gene>
    <name evidence="1" type="ORF">E6Q54_19615</name>
</gene>
<dbReference type="Proteomes" id="UP000321797">
    <property type="component" value="Unassembled WGS sequence"/>
</dbReference>
<dbReference type="InterPro" id="IPR022536">
    <property type="entry name" value="EspC"/>
</dbReference>
<accession>A0A5C7XRC0</accession>
<protein>
    <submittedName>
        <fullName evidence="1">ESX-1 secretion-associated protein</fullName>
    </submittedName>
</protein>
<dbReference type="GO" id="GO:0009306">
    <property type="term" value="P:protein secretion"/>
    <property type="evidence" value="ECO:0007669"/>
    <property type="project" value="InterPro"/>
</dbReference>
<name>A0A5C7XRC0_9MYCO</name>
<reference evidence="1 2" key="1">
    <citation type="submission" date="2018-09" db="EMBL/GenBank/DDBJ databases">
        <title>Metagenome Assembled Genomes from an Advanced Water Purification Facility.</title>
        <authorList>
            <person name="Stamps B.W."/>
            <person name="Spear J.R."/>
        </authorList>
    </citation>
    <scope>NUCLEOTIDE SEQUENCE [LARGE SCALE GENOMIC DNA]</scope>
    <source>
        <strain evidence="1">Bin_29_2</strain>
    </source>
</reference>
<dbReference type="Pfam" id="PF10824">
    <property type="entry name" value="T7SS_ESX_EspC"/>
    <property type="match status" value="1"/>
</dbReference>
<sequence length="101" mass="10975">MDKLAVDPGKLREAATRYDSIADECAAARADNARAFEEAGTWGPLFNESRRAAVDAINAREAALIAEEAKNRAMAEQLRKSATEYEAMNAENAARLTISTE</sequence>
<organism evidence="1 2">
    <name type="scientific">Mycolicibacter arupensis</name>
    <dbReference type="NCBI Taxonomy" id="342002"/>
    <lineage>
        <taxon>Bacteria</taxon>
        <taxon>Bacillati</taxon>
        <taxon>Actinomycetota</taxon>
        <taxon>Actinomycetes</taxon>
        <taxon>Mycobacteriales</taxon>
        <taxon>Mycobacteriaceae</taxon>
        <taxon>Mycolicibacter</taxon>
    </lineage>
</organism>
<dbReference type="RefSeq" id="WP_276762817.1">
    <property type="nucleotide sequence ID" value="NZ_SSGD01000137.1"/>
</dbReference>